<dbReference type="RefSeq" id="WP_110935907.1">
    <property type="nucleotide sequence ID" value="NZ_KZ614146.1"/>
</dbReference>
<reference evidence="2 3" key="1">
    <citation type="submission" date="2017-10" db="EMBL/GenBank/DDBJ databases">
        <title>Bacillus sp. nov., a halophilic bacterium isolated from a Keqin Lake.</title>
        <authorList>
            <person name="Wang H."/>
        </authorList>
    </citation>
    <scope>NUCLEOTIDE SEQUENCE [LARGE SCALE GENOMIC DNA]</scope>
    <source>
        <strain evidence="2 3">KCTC 13187</strain>
    </source>
</reference>
<organism evidence="2 3">
    <name type="scientific">Salipaludibacillus neizhouensis</name>
    <dbReference type="NCBI Taxonomy" id="885475"/>
    <lineage>
        <taxon>Bacteria</taxon>
        <taxon>Bacillati</taxon>
        <taxon>Bacillota</taxon>
        <taxon>Bacilli</taxon>
        <taxon>Bacillales</taxon>
        <taxon>Bacillaceae</taxon>
    </lineage>
</organism>
<protein>
    <recommendedName>
        <fullName evidence="1">DUF6946 domain-containing protein</fullName>
    </recommendedName>
</protein>
<accession>A0A3A9K5H7</accession>
<dbReference type="Proteomes" id="UP000281498">
    <property type="component" value="Unassembled WGS sequence"/>
</dbReference>
<name>A0A3A9K5H7_9BACI</name>
<evidence type="ECO:0000313" key="3">
    <source>
        <dbReference type="Proteomes" id="UP000281498"/>
    </source>
</evidence>
<comment type="caution">
    <text evidence="2">The sequence shown here is derived from an EMBL/GenBank/DDBJ whole genome shotgun (WGS) entry which is preliminary data.</text>
</comment>
<keyword evidence="3" id="KW-1185">Reference proteome</keyword>
<gene>
    <name evidence="2" type="ORF">CR203_15195</name>
</gene>
<dbReference type="AlphaFoldDB" id="A0A3A9K5H7"/>
<evidence type="ECO:0000313" key="2">
    <source>
        <dbReference type="EMBL" id="RKL66628.1"/>
    </source>
</evidence>
<dbReference type="EMBL" id="PDOE01000006">
    <property type="protein sequence ID" value="RKL66628.1"/>
    <property type="molecule type" value="Genomic_DNA"/>
</dbReference>
<evidence type="ECO:0000259" key="1">
    <source>
        <dbReference type="Pfam" id="PF22187"/>
    </source>
</evidence>
<feature type="domain" description="DUF6946" evidence="1">
    <location>
        <begin position="8"/>
        <end position="221"/>
    </location>
</feature>
<dbReference type="Pfam" id="PF22187">
    <property type="entry name" value="DUF6946"/>
    <property type="match status" value="1"/>
</dbReference>
<proteinExistence type="predicted"/>
<dbReference type="InterPro" id="IPR054024">
    <property type="entry name" value="DUF6946"/>
</dbReference>
<sequence>MGSYYTETQGIESWKKELSEPEKQWKSGLSAKELALSWEEANGFPLSIQEAFQDSGIPLFKNTTFLFGFPEYKIPLPGGGTSSQNDLYVLAKASDELLTIMVDGKVSEPFGKTVGFWRGTDPSSAKRKKLAKLLTTLKLEEEDVLNKRYQLLHQTVSALIEAKRVQAKNTLLLIHSFSKTASGFDEYCEFVKMFELMPLRNSVVGPVLLNGVDVYFGWVTEVNNNINMEENETPQAIKEKNTTIKKDTNKFVTKINHEVMYSADQFNNDINIGEFVNTTLIGLIKNRQLSNEMVEWLTDTEYCKEVFDINYPVLKKLDETVPSSEQRKIRGYNRYWTKIVYIHQARYLICNDWHERNRVKYQRWLVRVENK</sequence>
<dbReference type="OrthoDB" id="2844408at2"/>